<evidence type="ECO:0000256" key="4">
    <source>
        <dbReference type="SAM" id="MobiDB-lite"/>
    </source>
</evidence>
<evidence type="ECO:0000256" key="3">
    <source>
        <dbReference type="ARBA" id="ARBA00023157"/>
    </source>
</evidence>
<dbReference type="GO" id="GO:0031012">
    <property type="term" value="C:extracellular matrix"/>
    <property type="evidence" value="ECO:0007669"/>
    <property type="project" value="TreeGrafter"/>
</dbReference>
<dbReference type="PROSITE" id="PS50234">
    <property type="entry name" value="VWFA"/>
    <property type="match status" value="2"/>
</dbReference>
<feature type="compositionally biased region" description="Basic and acidic residues" evidence="4">
    <location>
        <begin position="351"/>
        <end position="364"/>
    </location>
</feature>
<dbReference type="Pfam" id="PF00014">
    <property type="entry name" value="Kunitz_BPTI"/>
    <property type="match status" value="1"/>
</dbReference>
<evidence type="ECO:0000256" key="1">
    <source>
        <dbReference type="ARBA" id="ARBA00022690"/>
    </source>
</evidence>
<dbReference type="InterPro" id="IPR050149">
    <property type="entry name" value="Collagen_superfamily"/>
</dbReference>
<feature type="compositionally biased region" description="Gly residues" evidence="4">
    <location>
        <begin position="485"/>
        <end position="497"/>
    </location>
</feature>
<dbReference type="Pfam" id="PF01391">
    <property type="entry name" value="Collagen"/>
    <property type="match status" value="2"/>
</dbReference>
<comment type="caution">
    <text evidence="7">The sequence shown here is derived from an EMBL/GenBank/DDBJ whole genome shotgun (WGS) entry which is preliminary data.</text>
</comment>
<protein>
    <submittedName>
        <fullName evidence="7">Collagen alpha-1(XXVIII) chain</fullName>
    </submittedName>
</protein>
<dbReference type="InterPro" id="IPR002223">
    <property type="entry name" value="Kunitz_BPTI"/>
</dbReference>
<organism evidence="7 8">
    <name type="scientific">Solea senegalensis</name>
    <name type="common">Senegalese sole</name>
    <dbReference type="NCBI Taxonomy" id="28829"/>
    <lineage>
        <taxon>Eukaryota</taxon>
        <taxon>Metazoa</taxon>
        <taxon>Chordata</taxon>
        <taxon>Craniata</taxon>
        <taxon>Vertebrata</taxon>
        <taxon>Euteleostomi</taxon>
        <taxon>Actinopterygii</taxon>
        <taxon>Neopterygii</taxon>
        <taxon>Teleostei</taxon>
        <taxon>Neoteleostei</taxon>
        <taxon>Acanthomorphata</taxon>
        <taxon>Carangaria</taxon>
        <taxon>Pleuronectiformes</taxon>
        <taxon>Pleuronectoidei</taxon>
        <taxon>Soleidae</taxon>
        <taxon>Solea</taxon>
    </lineage>
</organism>
<dbReference type="GO" id="GO:0030198">
    <property type="term" value="P:extracellular matrix organization"/>
    <property type="evidence" value="ECO:0007669"/>
    <property type="project" value="TreeGrafter"/>
</dbReference>
<reference evidence="7 8" key="1">
    <citation type="journal article" date="2021" name="Sci. Rep.">
        <title>Chromosome anchoring in Senegalese sole (Solea senegalensis) reveals sex-associated markers and genome rearrangements in flatfish.</title>
        <authorList>
            <person name="Guerrero-Cozar I."/>
            <person name="Gomez-Garrido J."/>
            <person name="Berbel C."/>
            <person name="Martinez-Blanch J.F."/>
            <person name="Alioto T."/>
            <person name="Claros M.G."/>
            <person name="Gagnaire P.A."/>
            <person name="Manchado M."/>
        </authorList>
    </citation>
    <scope>NUCLEOTIDE SEQUENCE [LARGE SCALE GENOMIC DNA]</scope>
    <source>
        <strain evidence="7">Sse05_10M</strain>
    </source>
</reference>
<gene>
    <name evidence="7" type="ORF">JOB18_011706</name>
</gene>
<keyword evidence="2" id="KW-0722">Serine protease inhibitor</keyword>
<keyword evidence="3" id="KW-1015">Disulfide bond</keyword>
<dbReference type="GO" id="GO:0030020">
    <property type="term" value="F:extracellular matrix structural constituent conferring tensile strength"/>
    <property type="evidence" value="ECO:0007669"/>
    <property type="project" value="TreeGrafter"/>
</dbReference>
<name>A0AAV6R8G0_SOLSE</name>
<evidence type="ECO:0000313" key="7">
    <source>
        <dbReference type="EMBL" id="KAG7500206.1"/>
    </source>
</evidence>
<keyword evidence="7" id="KW-0176">Collagen</keyword>
<dbReference type="GO" id="GO:0004867">
    <property type="term" value="F:serine-type endopeptidase inhibitor activity"/>
    <property type="evidence" value="ECO:0007669"/>
    <property type="project" value="UniProtKB-KW"/>
</dbReference>
<dbReference type="PANTHER" id="PTHR24023:SF1112">
    <property type="entry name" value="COL_CUTICLE_N DOMAIN-CONTAINING PROTEIN-RELATED"/>
    <property type="match status" value="1"/>
</dbReference>
<feature type="domain" description="VWFA" evidence="5">
    <location>
        <begin position="110"/>
        <end position="292"/>
    </location>
</feature>
<evidence type="ECO:0000259" key="6">
    <source>
        <dbReference type="PROSITE" id="PS50279"/>
    </source>
</evidence>
<dbReference type="PROSITE" id="PS50279">
    <property type="entry name" value="BPTI_KUNITZ_2"/>
    <property type="match status" value="1"/>
</dbReference>
<proteinExistence type="predicted"/>
<dbReference type="InterPro" id="IPR002035">
    <property type="entry name" value="VWF_A"/>
</dbReference>
<dbReference type="Proteomes" id="UP000693946">
    <property type="component" value="Linkage Group LG20"/>
</dbReference>
<dbReference type="GO" id="GO:0005581">
    <property type="term" value="C:collagen trimer"/>
    <property type="evidence" value="ECO:0007669"/>
    <property type="project" value="UniProtKB-KW"/>
</dbReference>
<dbReference type="Pfam" id="PF00092">
    <property type="entry name" value="VWA"/>
    <property type="match status" value="2"/>
</dbReference>
<dbReference type="InterPro" id="IPR008160">
    <property type="entry name" value="Collagen"/>
</dbReference>
<dbReference type="SMART" id="SM00131">
    <property type="entry name" value="KU"/>
    <property type="match status" value="1"/>
</dbReference>
<feature type="compositionally biased region" description="Basic and acidic residues" evidence="4">
    <location>
        <begin position="616"/>
        <end position="625"/>
    </location>
</feature>
<feature type="domain" description="BPTI/Kunitz inhibitor" evidence="6">
    <location>
        <begin position="1171"/>
        <end position="1221"/>
    </location>
</feature>
<feature type="compositionally biased region" description="Low complexity" evidence="4">
    <location>
        <begin position="396"/>
        <end position="408"/>
    </location>
</feature>
<sequence length="1224" mass="126570">MPELRGCGTFPGHHRQLSCPDCGRKLLCCCCCWWDHQCFCLTVEAASTQHSGCVTGLKMTMLRSQFGLKVLIVILTLTNSTTCQSRKKKGQREDNYVIKSEAKTLICPVEIMFIVDSSEKAKAQLFERQKVFLLRFSTKLAQLHSAGWRLRLRLAALQYSSTVSVEHNFRDWQDVDVFQSRVAAMSFIGHGTYSAYAITNATQVFSRETSPSSLRVALLMTDGTDHPRSPSAVRAAAEAKRHSITLFVIRLSSPTKDGPMSTKLRSIASAPPQQHVLGLTDSQLDERLFSELNTIVKTRCPHPKSFLCEKGERGYPGYPGTPGEQGSGGALGPKGSHGEPGMNGRPGLEGLEGKPGSKGEKGEQGECGASGKKGEKGTDGLPGPGGTRGEKGAMGTPGEQGPEGPSGSKGERGPRGAPGPPGDAGVGFPGPKGDRGTQGRPGPPGPIGVGEPGMTGSSGPPGIQGSPGFPGEGLPGPKGDRGYEGPKGGRGLPGLGYKGDKGNTGAPGLPGLVGFPGPSNQGEKGDQGPAGPSGPRGPPGLGIVGPKGDQGFPGDPGPPGEWGLGDTGSKGEPGPNGTAGIPGIPGEDGLPGPKGETGLQGLRGLEGTPGNGIPGEKGDRGDRGPRGLPGPPGLIGPAGAKGEPGSRGMMGQPGPAGQGLPGSKGDPGTVGPYGPMGEPGIGIIGSKGNKGNSGPVGQPGIKGEGIPGPPGLPGLPGVQGDTGPEGKGLPGSKGDRGLRGLPGPPGPPGIGLYGPKGSIGQPGPPGLLGLPGEGIQGPKGESGFRGPMGPRGLPGDGLPGEKGDRGIPGGQGKKGDKGVYGEPGSTGPKGRPGGKGEPGLTREEVIRIIREICGCGLKCREAPLELVFVIDSSESVGPDNFELVKDFVNALIDQLSVSGETTRIGVVLYSQVNMVVVSLQQTLSQDEITAAIQTMPYLGEGTLTGSAIHQASELFQASRPGVRKVALVLTNGQADPQDLRHFQETALDAHAQGVEMIVVGVINKTDLLYDDFQQEINVIASEPAEEHIYLVDDFRTLPTLEGTILSQICGQGDTTNFLPNSVYRAVETHPDVPGDSGSKEFPEEEDTHSPESRWPEEDLVDTTLLLEPWSRRSNITLRSNGAGEKQGVVTISTVGPQNPSDWLHEAKSAQAPVSPPPPPPPTDSPVPAEGCSQPLDPGSCREYIVRWYYDPEANTCAQFWYGSCEGNENNFESEANCRDSCIYT</sequence>
<evidence type="ECO:0000313" key="8">
    <source>
        <dbReference type="Proteomes" id="UP000693946"/>
    </source>
</evidence>
<dbReference type="GO" id="GO:0005615">
    <property type="term" value="C:extracellular space"/>
    <property type="evidence" value="ECO:0007669"/>
    <property type="project" value="TreeGrafter"/>
</dbReference>
<dbReference type="FunFam" id="4.10.410.10:FF:000020">
    <property type="entry name" value="Collagen, type VI, alpha 3"/>
    <property type="match status" value="1"/>
</dbReference>
<feature type="compositionally biased region" description="Low complexity" evidence="4">
    <location>
        <begin position="457"/>
        <end position="467"/>
    </location>
</feature>
<keyword evidence="1" id="KW-0646">Protease inhibitor</keyword>
<dbReference type="PANTHER" id="PTHR24023">
    <property type="entry name" value="COLLAGEN ALPHA"/>
    <property type="match status" value="1"/>
</dbReference>
<dbReference type="SMART" id="SM00327">
    <property type="entry name" value="VWA"/>
    <property type="match status" value="2"/>
</dbReference>
<feature type="compositionally biased region" description="Low complexity" evidence="4">
    <location>
        <begin position="506"/>
        <end position="518"/>
    </location>
</feature>
<feature type="compositionally biased region" description="Low complexity" evidence="4">
    <location>
        <begin position="686"/>
        <end position="699"/>
    </location>
</feature>
<evidence type="ECO:0000259" key="5">
    <source>
        <dbReference type="PROSITE" id="PS50234"/>
    </source>
</evidence>
<feature type="domain" description="VWFA" evidence="5">
    <location>
        <begin position="865"/>
        <end position="1048"/>
    </location>
</feature>
<evidence type="ECO:0000256" key="2">
    <source>
        <dbReference type="ARBA" id="ARBA00022900"/>
    </source>
</evidence>
<dbReference type="FunFam" id="3.40.50.410:FF:000051">
    <property type="entry name" value="Collagen type XXVIII alpha 1 chain"/>
    <property type="match status" value="1"/>
</dbReference>
<keyword evidence="8" id="KW-1185">Reference proteome</keyword>
<feature type="compositionally biased region" description="Gly residues" evidence="4">
    <location>
        <begin position="323"/>
        <end position="332"/>
    </location>
</feature>
<feature type="region of interest" description="Disordered" evidence="4">
    <location>
        <begin position="1135"/>
        <end position="1173"/>
    </location>
</feature>
<accession>A0AAV6R8G0</accession>
<feature type="region of interest" description="Disordered" evidence="4">
    <location>
        <begin position="1067"/>
        <end position="1096"/>
    </location>
</feature>
<dbReference type="AlphaFoldDB" id="A0AAV6R8G0"/>
<feature type="compositionally biased region" description="Pro residues" evidence="4">
    <location>
        <begin position="1153"/>
        <end position="1164"/>
    </location>
</feature>
<feature type="region of interest" description="Disordered" evidence="4">
    <location>
        <begin position="316"/>
        <end position="839"/>
    </location>
</feature>
<dbReference type="EMBL" id="JAGKHQ010000013">
    <property type="protein sequence ID" value="KAG7500206.1"/>
    <property type="molecule type" value="Genomic_DNA"/>
</dbReference>